<organism evidence="1 2">
    <name type="scientific">Porites evermanni</name>
    <dbReference type="NCBI Taxonomy" id="104178"/>
    <lineage>
        <taxon>Eukaryota</taxon>
        <taxon>Metazoa</taxon>
        <taxon>Cnidaria</taxon>
        <taxon>Anthozoa</taxon>
        <taxon>Hexacorallia</taxon>
        <taxon>Scleractinia</taxon>
        <taxon>Fungiina</taxon>
        <taxon>Poritidae</taxon>
        <taxon>Porites</taxon>
    </lineage>
</organism>
<dbReference type="EMBL" id="CALNXI010000151">
    <property type="protein sequence ID" value="CAH3020546.1"/>
    <property type="molecule type" value="Genomic_DNA"/>
</dbReference>
<dbReference type="Proteomes" id="UP001159427">
    <property type="component" value="Unassembled WGS sequence"/>
</dbReference>
<sequence length="368" mass="43590">MNANITGEEYRYCQQVWEDNEMSTFKDFLVWYNNLDVVPFLEASQTVYHQFWQERKIDMFKDGISVPGLTLKYLFSYLSPQTCYSLFHQANSDLYHLIKDNNTDGPSIIFHRHHEAGKTKIREAEEGEAAKLCEKIIGYDANALYLWALMEDMPTGSYTRRLAEHEFKPKSSIKLAIQWLEWVAHQDRIHIRHQLNNTEKCIGHRKLPVDGFNFESQTVYQFQGCNWHGHDCALNRGKEVNEKQNRPMTELLEETRANTDKGYRVVEMWECEWRRMKRTNRELQRFIATEVRRTLDTIKIMSSERILSEVRQDRLFGCVEVDIRVPEHLKEKFSEMCPIFKNTNISRDDIGDFMKAYAEEHNIMAQPP</sequence>
<evidence type="ECO:0000313" key="1">
    <source>
        <dbReference type="EMBL" id="CAH3020546.1"/>
    </source>
</evidence>
<dbReference type="PANTHER" id="PTHR33206">
    <property type="entry name" value="PROTEIN CBG10425"/>
    <property type="match status" value="1"/>
</dbReference>
<name>A0ABN8LTD2_9CNID</name>
<protein>
    <submittedName>
        <fullName evidence="1">Uncharacterized protein</fullName>
    </submittedName>
</protein>
<accession>A0ABN8LTD2</accession>
<reference evidence="1 2" key="1">
    <citation type="submission" date="2022-05" db="EMBL/GenBank/DDBJ databases">
        <authorList>
            <consortium name="Genoscope - CEA"/>
            <person name="William W."/>
        </authorList>
    </citation>
    <scope>NUCLEOTIDE SEQUENCE [LARGE SCALE GENOMIC DNA]</scope>
</reference>
<gene>
    <name evidence="1" type="ORF">PEVE_00007672</name>
</gene>
<proteinExistence type="predicted"/>
<evidence type="ECO:0000313" key="2">
    <source>
        <dbReference type="Proteomes" id="UP001159427"/>
    </source>
</evidence>
<dbReference type="Gene3D" id="3.40.960.10">
    <property type="entry name" value="VSR Endonuclease"/>
    <property type="match status" value="1"/>
</dbReference>
<dbReference type="PANTHER" id="PTHR33206:SF1">
    <property type="entry name" value="DNA-DIRECTED DNA POLYMERASE"/>
    <property type="match status" value="1"/>
</dbReference>
<keyword evidence="2" id="KW-1185">Reference proteome</keyword>
<comment type="caution">
    <text evidence="1">The sequence shown here is derived from an EMBL/GenBank/DDBJ whole genome shotgun (WGS) entry which is preliminary data.</text>
</comment>